<evidence type="ECO:0000256" key="8">
    <source>
        <dbReference type="ARBA" id="ARBA00023242"/>
    </source>
</evidence>
<evidence type="ECO:0000256" key="1">
    <source>
        <dbReference type="ARBA" id="ARBA00001947"/>
    </source>
</evidence>
<dbReference type="VEuPathDB" id="MicrosporidiaDB:AEWD_070570"/>
<dbReference type="GO" id="GO:0051880">
    <property type="term" value="F:G-quadruplex DNA binding"/>
    <property type="evidence" value="ECO:0007669"/>
    <property type="project" value="TreeGrafter"/>
</dbReference>
<dbReference type="VEuPathDB" id="MicrosporidiaDB:AEWR_070560"/>
<evidence type="ECO:0000256" key="5">
    <source>
        <dbReference type="ARBA" id="ARBA00022454"/>
    </source>
</evidence>
<evidence type="ECO:0000259" key="11">
    <source>
        <dbReference type="Pfam" id="PF13476"/>
    </source>
</evidence>
<dbReference type="GO" id="GO:0007004">
    <property type="term" value="P:telomere maintenance via telomerase"/>
    <property type="evidence" value="ECO:0007669"/>
    <property type="project" value="TreeGrafter"/>
</dbReference>
<feature type="domain" description="Rad50/SbcC-type AAA" evidence="11">
    <location>
        <begin position="6"/>
        <end position="220"/>
    </location>
</feature>
<dbReference type="GO" id="GO:0000794">
    <property type="term" value="C:condensed nuclear chromosome"/>
    <property type="evidence" value="ECO:0007669"/>
    <property type="project" value="TreeGrafter"/>
</dbReference>
<name>M1JJY6_ENCCN</name>
<keyword evidence="7" id="KW-0862">Zinc</keyword>
<dbReference type="GO" id="GO:0000722">
    <property type="term" value="P:telomere maintenance via recombination"/>
    <property type="evidence" value="ECO:0007669"/>
    <property type="project" value="TreeGrafter"/>
</dbReference>
<evidence type="ECO:0000256" key="7">
    <source>
        <dbReference type="ARBA" id="ARBA00022833"/>
    </source>
</evidence>
<evidence type="ECO:0000256" key="10">
    <source>
        <dbReference type="SAM" id="Coils"/>
    </source>
</evidence>
<dbReference type="GO" id="GO:0043047">
    <property type="term" value="F:single-stranded telomeric DNA binding"/>
    <property type="evidence" value="ECO:0007669"/>
    <property type="project" value="TreeGrafter"/>
</dbReference>
<accession>M1JJY6</accession>
<dbReference type="Pfam" id="PF13476">
    <property type="entry name" value="AAA_23"/>
    <property type="match status" value="1"/>
</dbReference>
<keyword evidence="8" id="KW-0539">Nucleus</keyword>
<dbReference type="InterPro" id="IPR038729">
    <property type="entry name" value="Rad50/SbcC_AAA"/>
</dbReference>
<dbReference type="GO" id="GO:0070192">
    <property type="term" value="P:chromosome organization involved in meiotic cell cycle"/>
    <property type="evidence" value="ECO:0007669"/>
    <property type="project" value="TreeGrafter"/>
</dbReference>
<evidence type="ECO:0000256" key="2">
    <source>
        <dbReference type="ARBA" id="ARBA00004123"/>
    </source>
</evidence>
<keyword evidence="5" id="KW-0158">Chromosome</keyword>
<sequence>MASIKKLMIRGVRSFSHKESNTLEFYSPLTLIVGANGTGKTTIIESLKYATTGSLPPNSRGGAFIHDPSVAGLAEVQGQVKLLFTNVHGETMICSRTIQLAQRRDRREQKTLESVIWAEKDGEGVSGRSGDVDAEMPQHFGVSGSILESIIFCHQEESTWPLGEPVVVKKKLDDIFASAKYGKALDSLKSSRKECSSDVKMKMQELEFLRKMKERKESLELRIRSGCMSIEKNEIRVEAYDNEIGRCERVIEEIDLELKGNEEAEKRAHLLRGEHRELMEFIDGFREKKLPLEDATDIMSGKSLQEAEEEYERMKMDAEESEMRFKDLSEERSRYIRSKAELDGVFSEISVKSSFLDEAKRQKMEALKSLESELKVKKDFRETALEVFGKVEDDIKQKKECIHRLEEEALRLKKEDRDRTVALSEKKRIVDEYSGLESDGSIDVSVSYEDEVGRLRAEISRDREMEALEERLGDYQRRLNDAYSIAERNFAMNQMRGRKREIEGMLNGVNVSELKNKLERQKAKLREKESRAKEIEREMSLRKARAIERSKENDRIRRELRTKSMELGSMGQRSRMAIFEELGIPMLRNGSRCSVERAKEVVRSNESFFARDDMGFGVEMLDLESLYDGEEVLQRSGASDGRWRERIYREMLEDGCRSHECPVCNKPLSKEEEAEFKRKLEAGIERALDGKENALGSWNDRERIAGEIEALNKEIAGRNKIREEMAELILRYEEVEDVRGEEALDEMELDMLDEAEGIKKTEFLIGLVEELFLIDGKLRGSEEGESVQELRSMVDGIRKIYEEKKEEVRRKKERIECLCRKQEVIRAEREIREKINFREEAKEAMQRIERSSARIRASDVEEEIRRKKSKLDRILERFARKRVELEMSMEAFYQKEREEACLAKEIEELNSKVRKLLQAEFLDEAKDEVKFDDARSDLLERKNKVLEIGQKIRRMYEMRSLAEESMKYYNRERRVREIERELSETDFEYLAALKEKRRLLEEKKAKLSSQKSLLLGECKQIALGVKSYKQELLKDHGRTVENYNKCFIEVKALELSCMDLDKCIQALDKAIVDFHTSKLEEVNATLKDLWTNTYRGDDVDWIKIKTESSGQRTYNYKVVFVKGGVELDMRGRSSAGQKMIASILIRLALADSFASSCSVLALDEPTTNLDRDNIESLAFTLSRVISRHRRDADFQLIVITHDEDFVQLLSRGGPEYFYRLSRSESGDSMIVRHSIYGTREMGPNKVY</sequence>
<dbReference type="EMBL" id="KC513610">
    <property type="protein sequence ID" value="AGE95779.1"/>
    <property type="molecule type" value="Genomic_DNA"/>
</dbReference>
<protein>
    <submittedName>
        <fullName evidence="12">Rad50-like DNA repair protein</fullName>
    </submittedName>
</protein>
<feature type="coiled-coil region" evidence="10">
    <location>
        <begin position="388"/>
        <end position="415"/>
    </location>
</feature>
<dbReference type="Gene3D" id="3.40.50.300">
    <property type="entry name" value="P-loop containing nucleotide triphosphate hydrolases"/>
    <property type="match status" value="2"/>
</dbReference>
<organism evidence="12">
    <name type="scientific">Encephalitozoon cuniculi</name>
    <name type="common">Microsporidian parasite</name>
    <dbReference type="NCBI Taxonomy" id="6035"/>
    <lineage>
        <taxon>Eukaryota</taxon>
        <taxon>Fungi</taxon>
        <taxon>Fungi incertae sedis</taxon>
        <taxon>Microsporidia</taxon>
        <taxon>Unikaryonidae</taxon>
        <taxon>Encephalitozoon</taxon>
    </lineage>
</organism>
<dbReference type="GO" id="GO:0030870">
    <property type="term" value="C:Mre11 complex"/>
    <property type="evidence" value="ECO:0007669"/>
    <property type="project" value="TreeGrafter"/>
</dbReference>
<dbReference type="InterPro" id="IPR027417">
    <property type="entry name" value="P-loop_NTPase"/>
</dbReference>
<comment type="cofactor">
    <cofactor evidence="1">
        <name>Zn(2+)</name>
        <dbReference type="ChEBI" id="CHEBI:29105"/>
    </cofactor>
</comment>
<feature type="coiled-coil region" evidence="10">
    <location>
        <begin position="465"/>
        <end position="545"/>
    </location>
</feature>
<dbReference type="AlphaFoldDB" id="M1JJY6"/>
<evidence type="ECO:0000256" key="3">
    <source>
        <dbReference type="ARBA" id="ARBA00004286"/>
    </source>
</evidence>
<dbReference type="GO" id="GO:0016887">
    <property type="term" value="F:ATP hydrolysis activity"/>
    <property type="evidence" value="ECO:0007669"/>
    <property type="project" value="InterPro"/>
</dbReference>
<proteinExistence type="inferred from homology"/>
<feature type="coiled-coil region" evidence="10">
    <location>
        <begin position="787"/>
        <end position="942"/>
    </location>
</feature>
<evidence type="ECO:0000256" key="6">
    <source>
        <dbReference type="ARBA" id="ARBA00022723"/>
    </source>
</evidence>
<dbReference type="VEuPathDB" id="MicrosporidiaDB:ECU07_0610i"/>
<comment type="catalytic activity">
    <reaction evidence="9">
        <text>ATP + H2O = ADP + phosphate + H(+)</text>
        <dbReference type="Rhea" id="RHEA:13065"/>
        <dbReference type="ChEBI" id="CHEBI:15377"/>
        <dbReference type="ChEBI" id="CHEBI:15378"/>
        <dbReference type="ChEBI" id="CHEBI:30616"/>
        <dbReference type="ChEBI" id="CHEBI:43474"/>
        <dbReference type="ChEBI" id="CHEBI:456216"/>
    </reaction>
</comment>
<dbReference type="VEuPathDB" id="MicrosporidiaDB:AEWQ_070570"/>
<dbReference type="GO" id="GO:0046872">
    <property type="term" value="F:metal ion binding"/>
    <property type="evidence" value="ECO:0007669"/>
    <property type="project" value="UniProtKB-KW"/>
</dbReference>
<feature type="coiled-coil region" evidence="10">
    <location>
        <begin position="304"/>
        <end position="331"/>
    </location>
</feature>
<evidence type="ECO:0000256" key="9">
    <source>
        <dbReference type="ARBA" id="ARBA00049360"/>
    </source>
</evidence>
<keyword evidence="10" id="KW-0175">Coiled coil</keyword>
<dbReference type="PANTHER" id="PTHR18867">
    <property type="entry name" value="RAD50"/>
    <property type="match status" value="1"/>
</dbReference>
<gene>
    <name evidence="12" type="ORF">ECU07_0610i</name>
</gene>
<reference evidence="12" key="1">
    <citation type="journal article" date="2013" name="Eukaryot. Cell">
        <title>Extremely Reduced Levels of Heterozygosity in the Vertebrate Pathogen Encephalitozoon cuniculi.</title>
        <authorList>
            <person name="Selman M."/>
            <person name="Sak B."/>
            <person name="Kvac M."/>
            <person name="Farinelli L."/>
            <person name="Weiss L.M."/>
            <person name="Corradi N."/>
        </authorList>
    </citation>
    <scope>NUCLEOTIDE SEQUENCE</scope>
</reference>
<evidence type="ECO:0000313" key="12">
    <source>
        <dbReference type="EMBL" id="AGE95779.1"/>
    </source>
</evidence>
<dbReference type="GO" id="GO:0006302">
    <property type="term" value="P:double-strand break repair"/>
    <property type="evidence" value="ECO:0007669"/>
    <property type="project" value="InterPro"/>
</dbReference>
<dbReference type="GO" id="GO:0003691">
    <property type="term" value="F:double-stranded telomeric DNA binding"/>
    <property type="evidence" value="ECO:0007669"/>
    <property type="project" value="TreeGrafter"/>
</dbReference>
<keyword evidence="6" id="KW-0479">Metal-binding</keyword>
<comment type="subcellular location">
    <subcellularLocation>
        <location evidence="3">Chromosome</location>
    </subcellularLocation>
    <subcellularLocation>
        <location evidence="2">Nucleus</location>
    </subcellularLocation>
</comment>
<dbReference type="SUPFAM" id="SSF52540">
    <property type="entry name" value="P-loop containing nucleoside triphosphate hydrolases"/>
    <property type="match status" value="2"/>
</dbReference>
<dbReference type="PANTHER" id="PTHR18867:SF12">
    <property type="entry name" value="DNA REPAIR PROTEIN RAD50"/>
    <property type="match status" value="1"/>
</dbReference>
<evidence type="ECO:0000256" key="4">
    <source>
        <dbReference type="ARBA" id="ARBA00009439"/>
    </source>
</evidence>
<dbReference type="VEuPathDB" id="MicrosporidiaDB:M970_070560"/>
<comment type="similarity">
    <text evidence="4">Belongs to the SMC family. RAD50 subfamily.</text>
</comment>